<comment type="caution">
    <text evidence="2">The sequence shown here is derived from an EMBL/GenBank/DDBJ whole genome shotgun (WGS) entry which is preliminary data.</text>
</comment>
<evidence type="ECO:0008006" key="4">
    <source>
        <dbReference type="Google" id="ProtNLM"/>
    </source>
</evidence>
<proteinExistence type="predicted"/>
<name>A0AA87Q5P9_RHIRH</name>
<feature type="region of interest" description="Disordered" evidence="1">
    <location>
        <begin position="242"/>
        <end position="262"/>
    </location>
</feature>
<accession>A0AA87Q5P9</accession>
<dbReference type="AlphaFoldDB" id="A0AA87Q5P9"/>
<evidence type="ECO:0000256" key="1">
    <source>
        <dbReference type="SAM" id="MobiDB-lite"/>
    </source>
</evidence>
<dbReference type="EMBL" id="BAYX01000014">
    <property type="protein sequence ID" value="GAJ96016.1"/>
    <property type="molecule type" value="Genomic_DNA"/>
</dbReference>
<feature type="region of interest" description="Disordered" evidence="1">
    <location>
        <begin position="197"/>
        <end position="225"/>
    </location>
</feature>
<organism evidence="2 3">
    <name type="scientific">Rhizobium rhizogenes NBRC 13257</name>
    <dbReference type="NCBI Taxonomy" id="1220581"/>
    <lineage>
        <taxon>Bacteria</taxon>
        <taxon>Pseudomonadati</taxon>
        <taxon>Pseudomonadota</taxon>
        <taxon>Alphaproteobacteria</taxon>
        <taxon>Hyphomicrobiales</taxon>
        <taxon>Rhizobiaceae</taxon>
        <taxon>Rhizobium/Agrobacterium group</taxon>
        <taxon>Rhizobium</taxon>
    </lineage>
</organism>
<dbReference type="RefSeq" id="WP_042475582.1">
    <property type="nucleotide sequence ID" value="NZ_BAYX01000014.1"/>
</dbReference>
<reference evidence="2 3" key="1">
    <citation type="submission" date="2014-05" db="EMBL/GenBank/DDBJ databases">
        <title>Whole genome shotgun sequence of Rhizobium rhizogenes NBRC 13257.</title>
        <authorList>
            <person name="Katano-Makiyama Y."/>
            <person name="Hosoyama A."/>
            <person name="Hashimoto M."/>
            <person name="Hosoyama Y."/>
            <person name="Noguchi M."/>
            <person name="Tsuchikane K."/>
            <person name="Kimura A."/>
            <person name="Ohji S."/>
            <person name="Ichikawa N."/>
            <person name="Yamazoe A."/>
            <person name="Fujita N."/>
        </authorList>
    </citation>
    <scope>NUCLEOTIDE SEQUENCE [LARGE SCALE GENOMIC DNA]</scope>
    <source>
        <strain evidence="2 3">NBRC 13257</strain>
    </source>
</reference>
<feature type="compositionally biased region" description="Polar residues" evidence="1">
    <location>
        <begin position="253"/>
        <end position="262"/>
    </location>
</feature>
<dbReference type="Proteomes" id="UP000026941">
    <property type="component" value="Unassembled WGS sequence"/>
</dbReference>
<protein>
    <recommendedName>
        <fullName evidence="4">Lipoprotein</fullName>
    </recommendedName>
</protein>
<dbReference type="PROSITE" id="PS51257">
    <property type="entry name" value="PROKAR_LIPOPROTEIN"/>
    <property type="match status" value="1"/>
</dbReference>
<gene>
    <name evidence="2" type="ORF">RRH01S_14_01700</name>
</gene>
<sequence>MCDRQILSGNETRASAIAIALSFLMLSGCATTADKPKLAAETAPPPSAAEQLADSLNSSAEAKRLKGDAAYRDPLVRSVHDVRRQIVTEQANNQSGYPPAPATDAPAGIAGLVTQPTAVNASRSSIYAAPAPIAVNPDGTLAKTQPDAGQQGITPFMRSVYTLPPGAAQNVAPPQNDGGMPVGRTSESVLPPPVIRNAAPPSTSPMKPTADATPSKIMPAPGSSAHTIDSKEALMLAHIAASKGQGPGAKSLITPTQGASGL</sequence>
<evidence type="ECO:0000313" key="3">
    <source>
        <dbReference type="Proteomes" id="UP000026941"/>
    </source>
</evidence>
<evidence type="ECO:0000313" key="2">
    <source>
        <dbReference type="EMBL" id="GAJ96016.1"/>
    </source>
</evidence>